<dbReference type="RefSeq" id="WP_014202215.1">
    <property type="nucleotide sequence ID" value="NC_016599.1"/>
</dbReference>
<dbReference type="InterPro" id="IPR007421">
    <property type="entry name" value="Schlafen_AlbA_2_dom"/>
</dbReference>
<dbReference type="OrthoDB" id="1158700at2"/>
<accession>G8R1T3</accession>
<dbReference type="Proteomes" id="UP000005631">
    <property type="component" value="Chromosome"/>
</dbReference>
<dbReference type="STRING" id="926562.Oweho_1880"/>
<evidence type="ECO:0000259" key="1">
    <source>
        <dbReference type="Pfam" id="PF04326"/>
    </source>
</evidence>
<reference evidence="2 3" key="1">
    <citation type="journal article" date="2012" name="Stand. Genomic Sci.">
        <title>Genome sequence of the orange-pigmented seawater bacterium Owenweeksia hongkongensis type strain (UST20020801(T)).</title>
        <authorList>
            <person name="Riedel T."/>
            <person name="Held B."/>
            <person name="Nolan M."/>
            <person name="Lucas S."/>
            <person name="Lapidus A."/>
            <person name="Tice H."/>
            <person name="Del Rio T.G."/>
            <person name="Cheng J.F."/>
            <person name="Han C."/>
            <person name="Tapia R."/>
            <person name="Goodwin L.A."/>
            <person name="Pitluck S."/>
            <person name="Liolios K."/>
            <person name="Mavromatis K."/>
            <person name="Pagani I."/>
            <person name="Ivanova N."/>
            <person name="Mikhailova N."/>
            <person name="Pati A."/>
            <person name="Chen A."/>
            <person name="Palaniappan K."/>
            <person name="Rohde M."/>
            <person name="Tindall B.J."/>
            <person name="Detter J.C."/>
            <person name="Goker M."/>
            <person name="Woyke T."/>
            <person name="Bristow J."/>
            <person name="Eisen J.A."/>
            <person name="Markowitz V."/>
            <person name="Hugenholtz P."/>
            <person name="Klenk H.P."/>
            <person name="Kyrpides N.C."/>
        </authorList>
    </citation>
    <scope>NUCLEOTIDE SEQUENCE</scope>
    <source>
        <strain evidence="3">DSM 17368 / JCM 12287 / NRRL B-23963</strain>
    </source>
</reference>
<dbReference type="Pfam" id="PF04326">
    <property type="entry name" value="SLFN_AlbA_2"/>
    <property type="match status" value="1"/>
</dbReference>
<dbReference type="EMBL" id="CP003156">
    <property type="protein sequence ID" value="AEV32859.1"/>
    <property type="molecule type" value="Genomic_DNA"/>
</dbReference>
<name>G8R1T3_OWEHD</name>
<dbReference type="HOGENOM" id="CLU_933324_0_0_10"/>
<dbReference type="AlphaFoldDB" id="G8R1T3"/>
<dbReference type="InterPro" id="IPR038461">
    <property type="entry name" value="Schlafen_AlbA_2_dom_sf"/>
</dbReference>
<dbReference type="Gene3D" id="3.30.950.30">
    <property type="entry name" value="Schlafen, AAA domain"/>
    <property type="match status" value="1"/>
</dbReference>
<protein>
    <submittedName>
        <fullName evidence="2">Putative transcriptional regulator with HTH domain</fullName>
    </submittedName>
</protein>
<dbReference type="PANTHER" id="PTHR30595">
    <property type="entry name" value="GLPR-RELATED TRANSCRIPTIONAL REPRESSOR"/>
    <property type="match status" value="1"/>
</dbReference>
<gene>
    <name evidence="2" type="ordered locus">Oweho_1880</name>
</gene>
<dbReference type="PANTHER" id="PTHR30595:SF6">
    <property type="entry name" value="SCHLAFEN ALBA-2 DOMAIN-CONTAINING PROTEIN"/>
    <property type="match status" value="1"/>
</dbReference>
<evidence type="ECO:0000313" key="2">
    <source>
        <dbReference type="EMBL" id="AEV32859.1"/>
    </source>
</evidence>
<dbReference type="KEGG" id="oho:Oweho_1880"/>
<dbReference type="eggNOG" id="COG2865">
    <property type="taxonomic scope" value="Bacteria"/>
</dbReference>
<evidence type="ECO:0000313" key="3">
    <source>
        <dbReference type="Proteomes" id="UP000005631"/>
    </source>
</evidence>
<proteinExistence type="predicted"/>
<organism evidence="2 3">
    <name type="scientific">Owenweeksia hongkongensis (strain DSM 17368 / CIP 108786 / JCM 12287 / NRRL B-23963 / UST20020801)</name>
    <dbReference type="NCBI Taxonomy" id="926562"/>
    <lineage>
        <taxon>Bacteria</taxon>
        <taxon>Pseudomonadati</taxon>
        <taxon>Bacteroidota</taxon>
        <taxon>Flavobacteriia</taxon>
        <taxon>Flavobacteriales</taxon>
        <taxon>Owenweeksiaceae</taxon>
        <taxon>Owenweeksia</taxon>
    </lineage>
</organism>
<feature type="domain" description="Schlafen AlbA-2" evidence="1">
    <location>
        <begin position="30"/>
        <end position="152"/>
    </location>
</feature>
<sequence length="298" mass="34114">MNPHPYPFKKSIQELTFADLEEYFSQKRRENQHLEFKSGEVTIDKILKEVGAFLNAEGGVLIIGAPRELERPHDTGVCIGELTKSSFESVDTVKTYLSNDIIPPPPRLEIVQLQDSTRNVFVIDIPASPAAPHQVLRNGKYYFRDGDMSRPARHREVEKMFANRQNGNLQIQLKLDKEVDDLSLAISIENLSSKTAKNIGYKVQCLPVRQMERFVVEKYFHKTLNQHQSWKDKVSIPYSSERIYIQVDTFGENLITKTKAAFVAIAKTRTELLATYYSEEINAPSPVVFFETNKYLLA</sequence>
<keyword evidence="3" id="KW-1185">Reference proteome</keyword>